<comment type="caution">
    <text evidence="2">The sequence shown here is derived from an EMBL/GenBank/DDBJ whole genome shotgun (WGS) entry which is preliminary data.</text>
</comment>
<dbReference type="EMBL" id="JAXIVS010000002">
    <property type="protein sequence ID" value="MDY7226138.1"/>
    <property type="molecule type" value="Genomic_DNA"/>
</dbReference>
<name>A0ABU5H028_9BACT</name>
<keyword evidence="1" id="KW-0472">Membrane</keyword>
<evidence type="ECO:0000256" key="1">
    <source>
        <dbReference type="SAM" id="Phobius"/>
    </source>
</evidence>
<protein>
    <submittedName>
        <fullName evidence="2">Uncharacterized protein</fullName>
    </submittedName>
</protein>
<feature type="transmembrane region" description="Helical" evidence="1">
    <location>
        <begin position="38"/>
        <end position="59"/>
    </location>
</feature>
<accession>A0ABU5H028</accession>
<keyword evidence="3" id="KW-1185">Reference proteome</keyword>
<evidence type="ECO:0000313" key="3">
    <source>
        <dbReference type="Proteomes" id="UP001291309"/>
    </source>
</evidence>
<dbReference type="Proteomes" id="UP001291309">
    <property type="component" value="Unassembled WGS sequence"/>
</dbReference>
<feature type="transmembrane region" description="Helical" evidence="1">
    <location>
        <begin position="71"/>
        <end position="89"/>
    </location>
</feature>
<sequence>MTPRSFPPWLLVARLLGTVALIGALAVALQPGILPPWLGPVFLGVFLVLRVGSEWLMALRYPDPEGRHRRSAILNTLIAIGVVAFWFYLRKRGL</sequence>
<keyword evidence="1" id="KW-0812">Transmembrane</keyword>
<reference evidence="2 3" key="1">
    <citation type="submission" date="2023-12" db="EMBL/GenBank/DDBJ databases">
        <title>the genome sequence of Hyalangium sp. s54d21.</title>
        <authorList>
            <person name="Zhang X."/>
        </authorList>
    </citation>
    <scope>NUCLEOTIDE SEQUENCE [LARGE SCALE GENOMIC DNA]</scope>
    <source>
        <strain evidence="3">s54d21</strain>
    </source>
</reference>
<organism evidence="2 3">
    <name type="scientific">Hyalangium rubrum</name>
    <dbReference type="NCBI Taxonomy" id="3103134"/>
    <lineage>
        <taxon>Bacteria</taxon>
        <taxon>Pseudomonadati</taxon>
        <taxon>Myxococcota</taxon>
        <taxon>Myxococcia</taxon>
        <taxon>Myxococcales</taxon>
        <taxon>Cystobacterineae</taxon>
        <taxon>Archangiaceae</taxon>
        <taxon>Hyalangium</taxon>
    </lineage>
</organism>
<evidence type="ECO:0000313" key="2">
    <source>
        <dbReference type="EMBL" id="MDY7226138.1"/>
    </source>
</evidence>
<gene>
    <name evidence="2" type="ORF">SYV04_07070</name>
</gene>
<dbReference type="RefSeq" id="WP_321544859.1">
    <property type="nucleotide sequence ID" value="NZ_JAXIVS010000002.1"/>
</dbReference>
<proteinExistence type="predicted"/>
<keyword evidence="1" id="KW-1133">Transmembrane helix</keyword>